<keyword evidence="3" id="KW-1185">Reference proteome</keyword>
<dbReference type="AlphaFoldDB" id="A0A5N4E4G8"/>
<protein>
    <submittedName>
        <fullName evidence="2">Uncharacterized protein</fullName>
    </submittedName>
</protein>
<dbReference type="EMBL" id="JWIN03000006">
    <property type="protein sequence ID" value="KAB1278353.1"/>
    <property type="molecule type" value="Genomic_DNA"/>
</dbReference>
<organism evidence="2 3">
    <name type="scientific">Camelus dromedarius</name>
    <name type="common">Dromedary</name>
    <name type="synonym">Arabian camel</name>
    <dbReference type="NCBI Taxonomy" id="9838"/>
    <lineage>
        <taxon>Eukaryota</taxon>
        <taxon>Metazoa</taxon>
        <taxon>Chordata</taxon>
        <taxon>Craniata</taxon>
        <taxon>Vertebrata</taxon>
        <taxon>Euteleostomi</taxon>
        <taxon>Mammalia</taxon>
        <taxon>Eutheria</taxon>
        <taxon>Laurasiatheria</taxon>
        <taxon>Artiodactyla</taxon>
        <taxon>Tylopoda</taxon>
        <taxon>Camelidae</taxon>
        <taxon>Camelus</taxon>
    </lineage>
</organism>
<accession>A0A5N4E4G8</accession>
<evidence type="ECO:0000313" key="3">
    <source>
        <dbReference type="Proteomes" id="UP000299084"/>
    </source>
</evidence>
<name>A0A5N4E4G8_CAMDR</name>
<evidence type="ECO:0000313" key="2">
    <source>
        <dbReference type="EMBL" id="KAB1278353.1"/>
    </source>
</evidence>
<dbReference type="Proteomes" id="UP000299084">
    <property type="component" value="Unassembled WGS sequence"/>
</dbReference>
<comment type="caution">
    <text evidence="2">The sequence shown here is derived from an EMBL/GenBank/DDBJ whole genome shotgun (WGS) entry which is preliminary data.</text>
</comment>
<evidence type="ECO:0000256" key="1">
    <source>
        <dbReference type="SAM" id="MobiDB-lite"/>
    </source>
</evidence>
<feature type="region of interest" description="Disordered" evidence="1">
    <location>
        <begin position="69"/>
        <end position="88"/>
    </location>
</feature>
<reference evidence="2 3" key="1">
    <citation type="journal article" date="2019" name="Mol. Ecol. Resour.">
        <title>Improving Illumina assemblies with Hi-C and long reads: an example with the North African dromedary.</title>
        <authorList>
            <person name="Elbers J.P."/>
            <person name="Rogers M.F."/>
            <person name="Perelman P.L."/>
            <person name="Proskuryakova A.A."/>
            <person name="Serdyukova N.A."/>
            <person name="Johnson W.E."/>
            <person name="Horin P."/>
            <person name="Corander J."/>
            <person name="Murphy D."/>
            <person name="Burger P.A."/>
        </authorList>
    </citation>
    <scope>NUCLEOTIDE SEQUENCE [LARGE SCALE GENOMIC DNA]</scope>
    <source>
        <strain evidence="2">Drom800</strain>
        <tissue evidence="2">Blood</tissue>
    </source>
</reference>
<sequence>MHWKGQIEVKEVLLLVRNEGLLSRGGVRAGTLTPEGARLTHSTHRFWTALTLEMCWSVQHRDGRCRQQELQVTDPHGPSRGAAVGSPC</sequence>
<proteinExistence type="predicted"/>
<gene>
    <name evidence="2" type="ORF">Cadr_000005229</name>
</gene>